<dbReference type="InterPro" id="IPR001227">
    <property type="entry name" value="Ac_transferase_dom_sf"/>
</dbReference>
<dbReference type="EC" id="2.3.1.85" evidence="2"/>
<dbReference type="Pfam" id="PF00975">
    <property type="entry name" value="Thioesterase"/>
    <property type="match status" value="1"/>
</dbReference>
<dbReference type="InterPro" id="IPR001031">
    <property type="entry name" value="Thioesterase"/>
</dbReference>
<dbReference type="Proteomes" id="UP000492821">
    <property type="component" value="Unassembled WGS sequence"/>
</dbReference>
<dbReference type="InterPro" id="IPR049900">
    <property type="entry name" value="PKS_mFAS_DH"/>
</dbReference>
<dbReference type="InterPro" id="IPR000873">
    <property type="entry name" value="AMP-dep_synth/lig_dom"/>
</dbReference>
<evidence type="ECO:0000256" key="2">
    <source>
        <dbReference type="ARBA" id="ARBA00012873"/>
    </source>
</evidence>
<keyword evidence="5" id="KW-0597">Phosphoprotein</keyword>
<dbReference type="InterPro" id="IPR016039">
    <property type="entry name" value="Thiolase-like"/>
</dbReference>
<dbReference type="InterPro" id="IPR029058">
    <property type="entry name" value="AB_hydrolase_fold"/>
</dbReference>
<dbReference type="InterPro" id="IPR050091">
    <property type="entry name" value="PKS_NRPS_Biosynth_Enz"/>
</dbReference>
<feature type="active site" description="Proton donor; for dehydratase activity" evidence="8">
    <location>
        <position position="173"/>
    </location>
</feature>
<keyword evidence="4" id="KW-0596">Phosphopantetheine</keyword>
<dbReference type="InterPro" id="IPR013968">
    <property type="entry name" value="PKS_KR"/>
</dbReference>
<dbReference type="InterPro" id="IPR023213">
    <property type="entry name" value="CAT-like_dom_sf"/>
</dbReference>
<feature type="domain" description="Carrier" evidence="9">
    <location>
        <begin position="1686"/>
        <end position="1767"/>
    </location>
</feature>
<dbReference type="InterPro" id="IPR014030">
    <property type="entry name" value="Ketoacyl_synth_N"/>
</dbReference>
<dbReference type="InterPro" id="IPR020806">
    <property type="entry name" value="PKS_PP-bd"/>
</dbReference>
<dbReference type="Pfam" id="PF00668">
    <property type="entry name" value="Condensation"/>
    <property type="match status" value="1"/>
</dbReference>
<feature type="domain" description="Ketosynthase family 3 (KS3)" evidence="10">
    <location>
        <begin position="257"/>
        <end position="667"/>
    </location>
</feature>
<dbReference type="GO" id="GO:0004312">
    <property type="term" value="F:fatty acid synthase activity"/>
    <property type="evidence" value="ECO:0007669"/>
    <property type="project" value="UniProtKB-EC"/>
</dbReference>
<feature type="domain" description="Carrier" evidence="9">
    <location>
        <begin position="1144"/>
        <end position="1226"/>
    </location>
</feature>
<dbReference type="GO" id="GO:0016297">
    <property type="term" value="F:fatty acyl-[ACP] hydrolase activity"/>
    <property type="evidence" value="ECO:0007669"/>
    <property type="project" value="UniProtKB-EC"/>
</dbReference>
<dbReference type="PROSITE" id="PS52019">
    <property type="entry name" value="PKS_MFAS_DH"/>
    <property type="match status" value="2"/>
</dbReference>
<dbReference type="Pfam" id="PF00501">
    <property type="entry name" value="AMP-binding"/>
    <property type="match status" value="1"/>
</dbReference>
<feature type="domain" description="Ketosynthase family 3 (KS3)" evidence="10">
    <location>
        <begin position="3226"/>
        <end position="3636"/>
    </location>
</feature>
<dbReference type="InterPro" id="IPR014031">
    <property type="entry name" value="Ketoacyl_synth_C"/>
</dbReference>
<feature type="domain" description="Ketosynthase family 3 (KS3)" evidence="10">
    <location>
        <begin position="2073"/>
        <end position="2487"/>
    </location>
</feature>
<name>A0A7E4VTI0_PANRE</name>
<dbReference type="Gene3D" id="3.40.50.12780">
    <property type="entry name" value="N-terminal domain of ligase-like"/>
    <property type="match status" value="1"/>
</dbReference>
<dbReference type="Gene3D" id="3.40.50.1820">
    <property type="entry name" value="alpha/beta hydrolase"/>
    <property type="match status" value="1"/>
</dbReference>
<proteinExistence type="predicted"/>
<feature type="domain" description="Carrier" evidence="9">
    <location>
        <begin position="3152"/>
        <end position="3227"/>
    </location>
</feature>
<dbReference type="InterPro" id="IPR042104">
    <property type="entry name" value="PKS_dehydratase_sf"/>
</dbReference>
<dbReference type="CDD" id="cd05274">
    <property type="entry name" value="KR_FAS_SDR_x"/>
    <property type="match status" value="1"/>
</dbReference>
<dbReference type="Gene3D" id="3.40.50.720">
    <property type="entry name" value="NAD(P)-binding Rossmann-like Domain"/>
    <property type="match status" value="2"/>
</dbReference>
<dbReference type="Gene3D" id="3.40.366.10">
    <property type="entry name" value="Malonyl-Coenzyme A Acyl Carrier Protein, domain 2"/>
    <property type="match status" value="1"/>
</dbReference>
<dbReference type="WBParaSite" id="Pan_g24004.t1">
    <property type="protein sequence ID" value="Pan_g24004.t1"/>
    <property type="gene ID" value="Pan_g24004"/>
</dbReference>
<evidence type="ECO:0000313" key="12">
    <source>
        <dbReference type="Proteomes" id="UP000492821"/>
    </source>
</evidence>
<dbReference type="Pfam" id="PF08659">
    <property type="entry name" value="KR"/>
    <property type="match status" value="2"/>
</dbReference>
<keyword evidence="12" id="KW-1185">Reference proteome</keyword>
<dbReference type="Pfam" id="PF00698">
    <property type="entry name" value="Acyl_transf_1"/>
    <property type="match status" value="1"/>
</dbReference>
<evidence type="ECO:0000256" key="4">
    <source>
        <dbReference type="ARBA" id="ARBA00022450"/>
    </source>
</evidence>
<dbReference type="InterPro" id="IPR020841">
    <property type="entry name" value="PKS_Beta-ketoAc_synthase_dom"/>
</dbReference>
<feature type="domain" description="Carrier" evidence="9">
    <location>
        <begin position="5045"/>
        <end position="5123"/>
    </location>
</feature>
<dbReference type="InterPro" id="IPR020802">
    <property type="entry name" value="TesA-like"/>
</dbReference>
<dbReference type="Gene3D" id="3.40.47.10">
    <property type="match status" value="3"/>
</dbReference>
<evidence type="ECO:0000259" key="11">
    <source>
        <dbReference type="PROSITE" id="PS52019"/>
    </source>
</evidence>
<dbReference type="EC" id="3.1.2.14" evidence="1"/>
<dbReference type="SUPFAM" id="SSF53901">
    <property type="entry name" value="Thiolase-like"/>
    <property type="match status" value="3"/>
</dbReference>
<dbReference type="InterPro" id="IPR001242">
    <property type="entry name" value="Condensation_dom"/>
</dbReference>
<feature type="domain" description="PKS/mFAS DH" evidence="11">
    <location>
        <begin position="1"/>
        <end position="251"/>
    </location>
</feature>
<evidence type="ECO:0000256" key="1">
    <source>
        <dbReference type="ARBA" id="ARBA00012480"/>
    </source>
</evidence>
<dbReference type="Gene3D" id="3.10.129.110">
    <property type="entry name" value="Polyketide synthase dehydratase"/>
    <property type="match status" value="1"/>
</dbReference>
<reference evidence="12" key="1">
    <citation type="journal article" date="2013" name="Genetics">
        <title>The draft genome and transcriptome of Panagrellus redivivus are shaped by the harsh demands of a free-living lifestyle.</title>
        <authorList>
            <person name="Srinivasan J."/>
            <person name="Dillman A.R."/>
            <person name="Macchietto M.G."/>
            <person name="Heikkinen L."/>
            <person name="Lakso M."/>
            <person name="Fracchia K.M."/>
            <person name="Antoshechkin I."/>
            <person name="Mortazavi A."/>
            <person name="Wong G."/>
            <person name="Sternberg P.W."/>
        </authorList>
    </citation>
    <scope>NUCLEOTIDE SEQUENCE [LARGE SCALE GENOMIC DNA]</scope>
    <source>
        <strain evidence="12">MT8872</strain>
    </source>
</reference>
<dbReference type="InterPro" id="IPR018201">
    <property type="entry name" value="Ketoacyl_synth_AS"/>
</dbReference>
<feature type="region of interest" description="C-terminal hotdog fold" evidence="8">
    <location>
        <begin position="121"/>
        <end position="251"/>
    </location>
</feature>
<feature type="domain" description="Carrier" evidence="9">
    <location>
        <begin position="4000"/>
        <end position="4075"/>
    </location>
</feature>
<dbReference type="Pfam" id="PF00550">
    <property type="entry name" value="PP-binding"/>
    <property type="match status" value="4"/>
</dbReference>
<feature type="domain" description="PKS/mFAS DH" evidence="11">
    <location>
        <begin position="1739"/>
        <end position="2052"/>
    </location>
</feature>
<evidence type="ECO:0000256" key="8">
    <source>
        <dbReference type="PROSITE-ProRule" id="PRU01363"/>
    </source>
</evidence>
<keyword evidence="6" id="KW-0808">Transferase</keyword>
<dbReference type="Gene3D" id="3.30.559.10">
    <property type="entry name" value="Chloramphenicol acetyltransferase-like domain"/>
    <property type="match status" value="1"/>
</dbReference>
<dbReference type="SMART" id="SM00822">
    <property type="entry name" value="PKS_KR"/>
    <property type="match status" value="2"/>
</dbReference>
<dbReference type="InterPro" id="IPR016035">
    <property type="entry name" value="Acyl_Trfase/lysoPLipase"/>
</dbReference>
<dbReference type="Gene3D" id="3.30.70.3290">
    <property type="match status" value="1"/>
</dbReference>
<evidence type="ECO:0000256" key="5">
    <source>
        <dbReference type="ARBA" id="ARBA00022553"/>
    </source>
</evidence>
<dbReference type="PROSITE" id="PS52004">
    <property type="entry name" value="KS3_2"/>
    <property type="match status" value="3"/>
</dbReference>
<evidence type="ECO:0000256" key="7">
    <source>
        <dbReference type="ARBA" id="ARBA00044883"/>
    </source>
</evidence>
<dbReference type="PANTHER" id="PTHR43775:SF37">
    <property type="entry name" value="SI:DKEY-61P9.11"/>
    <property type="match status" value="1"/>
</dbReference>
<feature type="region of interest" description="N-terminal hotdog fold" evidence="8">
    <location>
        <begin position="1"/>
        <end position="106"/>
    </location>
</feature>
<dbReference type="InterPro" id="IPR045851">
    <property type="entry name" value="AMP-bd_C_sf"/>
</dbReference>
<dbReference type="Gene3D" id="1.10.1200.10">
    <property type="entry name" value="ACP-like"/>
    <property type="match status" value="5"/>
</dbReference>
<sequence length="5378" mass="587672">MERIVISFSPTSHLQDHILLDRAVVPATTLLLEIGSRLSTLLSCKRVGLSDVFFLEPLVLNFVSDEAHPLFALIVDARARSLRLVGSDEDATVILVAKYFLPPASYDNAMLHPHQRSKDPAMCLGHDEFYAKFASFGYGHKGAFQTVESVTFRESESIVEVNAPPGMADAAADGVMQAFVLKKLLATHKDENELSVPFAIKEVILTPDVHVPEKAVGSFNETDFWLFSTSTEPLIHGKGLVFKKIHRPMPAFVPKLPSPVFVRATACRLPGGVRSLADLAELVMSARTTDTKIPAQRVPERNAHAATTTNKPLEGGNFLADDVAAFDAAFFGISALEAKAMDPQHRLLLEVTYECFQHAGVTDYTDCGFFVGQMGSEYCELPAAEPPNALGLIGGSNSVLAGRLNFFFDSQGPSEAIDTACSSSLVALKNAVDAIRLGRCERAIVAGSSIILSSAGLIARSTGNLLSVDGTCRSFDIDADGYGRADGIVAVLIDGRQNDGPFLARIDAIEVNHGGRAAALTAPSSSAQCRLVTKAVRSSGQRKIDYWECHGTGTALGDPIEVSSLQKALGRLNIDKIVLIGSLKANIGHCEGAAGLAGLMKAIVVANECYAPPLPRFKLLNRNISIDDGILGIPIIGEDIPSDGDEITIGVSSFGVSGTNAAVVATIPLSESRKKPKLTLSNHLSQLGIEVLPFSANTQNSLDALSEAFENIAATASRIDFQLLSAAAALTRPSFRLRSVFIKTASGDIAQISMAQAQEFAFCVDFTQPVSWKLYYRNSGLREFFLHKIHLMTNNGERVTDEVIRIADVRAKWQWLHAIGVKCTQIAVSTEAEAIVAADLASAFIFAKVVDIYELPPGCLAVNSKAYPLVEPWHLNRVLASVYLCSTDIDWNFIYGIPDELRNYLPTWMLPTYCFDRRRHWNKVLANDFDNAFIGNVVDSTKDSGWVLENLILKRRLEVLFIQTDIDTLKVALAVEIASAIGRLVGNGGSFKLTEVLFTQLPEVALLDDNTWIKTVVFIENSQINVRIVTTDSRRAKEIQFATFTATLKEVQPRSSMNLDLFQEFFLDFNFLLIASPLLTESQCFQIEYNERESSIDLPESTTEKLTTFKVPVLRGGSAKIHFIKEVEIEALKEAELCERMSATARQAITDVLKGTVLDAIGGDIDLSNEDFVTRGFMDLGMDSLSMMGFMTELNQRHFPIAKLTTTDLFTYTNIRDLANVIAERIDANQRTDVVSSPPPSPETSPYRPSASNAWDVVSLTHQAPSSNDISLRYNENQASAEAHCSEFSFDVGIGDSFDVFVNKLSKLMLSEVRMVFLFNPGRLIEPTDESLLSGTVQFLLSMATALGKLRTPLRITVIQNDNPVSGFFAGFWKSFAVEKQNCEFEFIERIRPTKTLLPLLENANEPRGTWVITGGTAGIGLVMARHIAEFPLVEKVYAISRRGIIDSMHTESRKLIPIAADVSYYDEFFDAIKFIRGKIDGIVHSAGTVADSIIERQNLESFEKVIAPKVIGMNNVLRAMEELGHRPRFVILNSSVSSVFGNFGQTNYAAANCAAEKLLAQYRAHTGVGSIVHWGNWNDVGMASDARLKSLLHSYGFIGLSPSEGVAGLDFVIGTKVDRIVIAKLDRNKLIKARRDLADTITLGESNTDGNLKATLIRRATIETTMPTPSAPVTSEPPPETPISEGITEIVHDEIRKITKQPSTVPVSPDMGFMEAGLDSITMYAFSQGLTQRLSKEHPSIGQINVINLFEHPTPRKLISFLESKLPHDEPPKIQKTPRLQHVIPLNTRRTSLLKTVAITKPVLYTTLDSTTINAHVIKDEVILPAAFEIDAMLRSGSYSNLKNIILQRKTESSEFNELKLLNSGGNFELQNAKNDVISNAEAGFKSKELKLPKIFPFNKNVISISRIVFYKSLEFRGVAYGKELALLSNIETDGDIVITGIQIDEKCDSLPPWVLIESGMQALIAAAERRNSDGSVLLPARILTINVSSDYMKLNLIDHELCKTVEIYGVVNADNERFVEGDVWICSGNKPLIEMLDVIAVKQEPLNRRRPSPVMASSPELLQSDCQSLESSSTAVSTEDMVETTQMNKMSKKPASISVLGYACQLPGPAEDVSAFWDYLNNTSTPSKGPFLLSADPAFFDPANFGITPKEAPFIDPQQRLLMKCAKDALQTAGILVTTIPKPTGIFIGTSSSDFAYLCATEVANMSENVKGYLASGTNSSCMAGRLAHWLKTSGPAVTIDTGCSSFAVALSLAAAALSRGDIDYAVVGSANLILTDNTSHVLKAAKMLSPSGGCATFSEEADGYARSEGVVVAVLGCDTVNGIRLAGWAVNHNGGGAALTVPNSEAQITVMKAALAKAEISPNDVDVVECHGTGTSLGDPIEVASVLKVFADNDDKLILTATKAHIGHAEAAASGIAFVAACEMLKNCYIPPQPQICKINTNIQAMPNFEKVIFPQFGIEKQLQTVLVNSFGFSGTNCSFVLTKTEPINVTTAPNKLVLINGALDTKSFIKKVKTLNVPSVCLLDTQVGSFNSVRTTIMMHPLEQKPIIVSQKVPSSSNFTANTVLAGIFSYPTMFLAELTRNQPVIADIASNLQRECTNFEIESGNVFLNAVLISYFERINLKIMLIVYPLEFNTNNRRQLQQLVTQAGVTDIQYSSELPAKPKMPVFALGSLFEGPENNEIYRPSEALNDFLAQVWRDGANLTVPRITLPIERDKDSADNLNRYWCLEHPSRPPSWYKSDLLRRGLFKLTDVTVPLSTDEKIKRMPADVALVAFDGESVKFAMKIGEELSIRVAQTVHPDAVSIFAVDQVIDSAESAFKLCKMINDAPTKCVVISRGDDSGCTALLKSVTAEKNADHAVSHIALRDMIHLKGIVKFVLHHPGFYKAVSGKLMSTNTTTIPAPKRKPCPTFNKVLITGGTGGIALAIASAIPAAEIILTSRSAKPIETNLPRNAKLLKLDVTDSRAVRRFFNAHHGIDCIIHCAGAIDNGLSAQLSLNQFEKVASPKIDGTRNLLQYCESDALKKFIAMSSIASIQGSFGQANYAWANGVMKNLVAESKLPESVKKLVIAWGPWDDIGMLAGAEKELIRAQIEASGLKFVKPTDAVNAFMQLLPYSGTFVLREVEVEATPTKKVKQDTKVEESSQLTVRRSPTIDNISQLIAHVSGIQKVDPNIGLMTLGLDSLMIEDFRVHAEDAFGVKISLPDIYGNPTVEKLAELISKMAPVNCVPIVSTDTDQVSKSDDIAIIAYSGTVSGCETVADFWDAIFTETSLSTPTGFHLTEDACRFDHKMFNMPPQLAGELDIQTKLALKHSYICLQNAGYLNVSKADVKIACFGAAEPIASKSTISNSKTNDLLTSMYAKNAHSFLPVWVSHLLDLRGPSATVYSACSSTLAAIQVGIQTLQSTDVSACLIVAASVPPPAANFSETSGIAVASENCCRPFDKHADGLVPGAAVGAILLKRATAAAKDGDVMHAVIKGVQMSNDGFAKANFMAPGMEGQLSAMQVAQRFGLVDYVECHATGTAVGDKLELAAMEAAYNHQTDKIAIGSVKANVGHCFAAAGMTSIFKVLGIFERAELPRQMNLVDVIDEVKESTKFTIVKKRQKLKHGHVVRAAIHAFGIGGTDGCLVIESDIRKPLDPSWKPSSAEIAFFFAPQGIQYANMLTPIDLAAMPSAKLVYDHLINAASHTFSLDFAEVMASADLIEEPEYAQVALFIVLVTISHALTAAGIHASVALGHSLGEYAALCFSGAIPPADTIRLLAIRSKMMASTAPAKMLSFKLKPTKSIQIPKTVEISAYLSRTVKVAVGSPPAMDAFADYLTSEKIEFRWLRTSRGFHSSMMNPVVPKFQKEAAKFDNHFASTRIPVISNRDGAVFDEGKMTSMSSYLGNHLRDPVRIDKSLDTLLAEFPKVKVIVDIGPPGMLANLLLQRGRKDIRVIRTLPTKGEAEKLHPRKTPVIFKVIDELKILNVITSADQIDVGRLMENLRNTTLHTQSSSLTPKIAVFWSDALGTVEADSVSPSTDFFALGGNSLSAVQLCWRIEEELNLSVPVTVLIDNPTFGSFCTAISKIDAPSTTLVAPIVLLPFKENAEYPLSPAQEQMFMLYHLERGTEYNIVFSIRLQPLPGKDFQPNVATRTINELIKRQASLRSVFFRNPDGIACQKVLPMDKVPGLTFTKVNSDGFKKAVETEKNRKFDLAKQAFFIKGFHLSNNEVAIIASQHHIITDGWSMTIFAKEFSELYSTFASEPGELTPTNALQYCQLSSRLESLSNNVDIPKFAETLAQFEASELPTSYNHEDHGHAAVSRIIDLKLLLKRASMYSTTPSMIALTAFAQTLAIWTEHQQIDCLLFGVASSGRIVPEARNLIGYFLNNLIFAIFKKSNLFTCISDAIALIKAALTQAQRYEAVPYHRIVAEVRKHSHRSNTADLFKIYFNYRHSLDFPTVEIPGVAAKVIQETSNRVFDLAVTLDEVGDEKLQITADYNKQIYNDDIIHGFLNDFVKQIETFTDDMNGNLCRLSSPSGAECLENNKFFRDTVATVTANIAEAYSHRIALMRPDGVTVTYAKLVETAQIRADAIKIMFANKIGRNLSEDDIIPLIMDFNSHPEWFLAVMFAGTCYAPIDSSYLIGYIEELIKTIGAEFCIVSEDCVFRSADSVTTTAIDATASKSQLRWNPSTNSHARMYVLFTSGSTGTPKAVQITHHNVLTFLKSATRQLFVSPLSVIAHSVNTVFDVSVFNIFAAWTTGATLRQFPSIRKTATDLDVGVSHLFLTSAVFNTLGESSLERLARHQTLEYLIVGGETPDSMSLEKILQFRRNSLPKLVQIYGPTEATVWVTTEEIKNSDGSIIGTPNANVEIFLTAVSSIVMIPKSSGAVGEICIAGDQLASAYFGKKGDGFKTLQIHGKHIKVFATGDLARWMPDGSLKFIGRGNDGFVKRNGMRIDLKMIENGIKRNFLTVIDSCVLLVDSKLVGFVTTVTATDLRPWKEVPALNLPLDFTPEVLLELKELPVTKAGKRDNRQLAELAKKWIKESSVPSRTTNSTFKTEKSIKLASIWSNILKIPSLNNITMESDFFAFGGTSIDLFQLQQQIESEFDHRLDIDKLHKLPKFSNQLALLTSKKPPPKTQQHAHVVEIRRSTSPIASVYCLHAIGGTVYPFYTLDAVIQEGYNIYGVPFDISYPAESLYGLATFYADTISSHAARLPLALVGHSLGGSLAHIIAHILLERNEIADFENTVNVVMFDAWCLGIGELNLSLVKEYLESQFKHIGNAAKFVSQSMRLASFMQSHEFEFDPRISVNLFKASILTASPLRRAIMPTLTPAIARSFIDNGWTQYSASVTTILTPGDHDGLLKAENLAAIRTTLQKVILKSTFMLQ</sequence>
<dbReference type="CDD" id="cd00833">
    <property type="entry name" value="PKS"/>
    <property type="match status" value="3"/>
</dbReference>
<dbReference type="PROSITE" id="PS50075">
    <property type="entry name" value="CARRIER"/>
    <property type="match status" value="5"/>
</dbReference>
<evidence type="ECO:0000256" key="6">
    <source>
        <dbReference type="ARBA" id="ARBA00022679"/>
    </source>
</evidence>
<reference evidence="13" key="2">
    <citation type="submission" date="2020-10" db="UniProtKB">
        <authorList>
            <consortium name="WormBaseParasite"/>
        </authorList>
    </citation>
    <scope>IDENTIFICATION</scope>
</reference>
<evidence type="ECO:0000256" key="3">
    <source>
        <dbReference type="ARBA" id="ARBA00018769"/>
    </source>
</evidence>
<dbReference type="InterPro" id="IPR036736">
    <property type="entry name" value="ACP-like_sf"/>
</dbReference>
<evidence type="ECO:0000259" key="10">
    <source>
        <dbReference type="PROSITE" id="PS52004"/>
    </source>
</evidence>
<dbReference type="GO" id="GO:0031177">
    <property type="term" value="F:phosphopantetheine binding"/>
    <property type="evidence" value="ECO:0007669"/>
    <property type="project" value="InterPro"/>
</dbReference>
<dbReference type="PROSITE" id="PS00606">
    <property type="entry name" value="KS3_1"/>
    <property type="match status" value="2"/>
</dbReference>
<dbReference type="InterPro" id="IPR009081">
    <property type="entry name" value="PP-bd_ACP"/>
</dbReference>
<evidence type="ECO:0000259" key="9">
    <source>
        <dbReference type="PROSITE" id="PS50075"/>
    </source>
</evidence>
<dbReference type="Pfam" id="PF02801">
    <property type="entry name" value="Ketoacyl-synt_C"/>
    <property type="match status" value="3"/>
</dbReference>
<dbReference type="InterPro" id="IPR006162">
    <property type="entry name" value="Ppantetheine_attach_site"/>
</dbReference>
<dbReference type="InterPro" id="IPR014043">
    <property type="entry name" value="Acyl_transferase_dom"/>
</dbReference>
<dbReference type="PROSITE" id="PS00012">
    <property type="entry name" value="PHOSPHOPANTETHEINE"/>
    <property type="match status" value="1"/>
</dbReference>
<feature type="region of interest" description="C-terminal hotdog fold" evidence="8">
    <location>
        <begin position="1901"/>
        <end position="2052"/>
    </location>
</feature>
<dbReference type="Gene3D" id="3.30.300.30">
    <property type="match status" value="1"/>
</dbReference>
<comment type="caution">
    <text evidence="8">Lacks conserved residue(s) required for the propagation of feature annotation.</text>
</comment>
<dbReference type="SUPFAM" id="SSF53474">
    <property type="entry name" value="alpha/beta-Hydrolases"/>
    <property type="match status" value="1"/>
</dbReference>
<dbReference type="SUPFAM" id="SSF52777">
    <property type="entry name" value="CoA-dependent acyltransferases"/>
    <property type="match status" value="2"/>
</dbReference>
<organism evidence="12 13">
    <name type="scientific">Panagrellus redivivus</name>
    <name type="common">Microworm</name>
    <dbReference type="NCBI Taxonomy" id="6233"/>
    <lineage>
        <taxon>Eukaryota</taxon>
        <taxon>Metazoa</taxon>
        <taxon>Ecdysozoa</taxon>
        <taxon>Nematoda</taxon>
        <taxon>Chromadorea</taxon>
        <taxon>Rhabditida</taxon>
        <taxon>Tylenchina</taxon>
        <taxon>Panagrolaimomorpha</taxon>
        <taxon>Panagrolaimoidea</taxon>
        <taxon>Panagrolaimidae</taxon>
        <taxon>Panagrellus</taxon>
    </lineage>
</organism>
<dbReference type="GO" id="GO:0004315">
    <property type="term" value="F:3-oxoacyl-[acyl-carrier-protein] synthase activity"/>
    <property type="evidence" value="ECO:0007669"/>
    <property type="project" value="InterPro"/>
</dbReference>
<dbReference type="Pfam" id="PF00109">
    <property type="entry name" value="ketoacyl-synt"/>
    <property type="match status" value="3"/>
</dbReference>
<dbReference type="Gene3D" id="3.30.559.30">
    <property type="entry name" value="Nonribosomal peptide synthetase, condensation domain"/>
    <property type="match status" value="1"/>
</dbReference>
<dbReference type="SUPFAM" id="SSF56801">
    <property type="entry name" value="Acetyl-CoA synthetase-like"/>
    <property type="match status" value="1"/>
</dbReference>
<dbReference type="SMART" id="SM00823">
    <property type="entry name" value="PKS_PP"/>
    <property type="match status" value="4"/>
</dbReference>
<dbReference type="PANTHER" id="PTHR43775">
    <property type="entry name" value="FATTY ACID SYNTHASE"/>
    <property type="match status" value="1"/>
</dbReference>
<dbReference type="SMART" id="SM00825">
    <property type="entry name" value="PKS_KS"/>
    <property type="match status" value="3"/>
</dbReference>
<dbReference type="GO" id="GO:0044550">
    <property type="term" value="P:secondary metabolite biosynthetic process"/>
    <property type="evidence" value="ECO:0007669"/>
    <property type="project" value="UniProtKB-ARBA"/>
</dbReference>
<dbReference type="PROSITE" id="PS00455">
    <property type="entry name" value="AMP_BINDING"/>
    <property type="match status" value="1"/>
</dbReference>
<dbReference type="SUPFAM" id="SSF52151">
    <property type="entry name" value="FabD/lysophospholipase-like"/>
    <property type="match status" value="1"/>
</dbReference>
<feature type="region of interest" description="N-terminal hotdog fold" evidence="8">
    <location>
        <begin position="1739"/>
        <end position="1876"/>
    </location>
</feature>
<dbReference type="InterPro" id="IPR020845">
    <property type="entry name" value="AMP-binding_CS"/>
</dbReference>
<dbReference type="SUPFAM" id="SSF47336">
    <property type="entry name" value="ACP-like"/>
    <property type="match status" value="5"/>
</dbReference>
<protein>
    <recommendedName>
        <fullName evidence="3">Fatty acid synthase</fullName>
        <ecNumber evidence="2">2.3.1.85</ecNumber>
        <ecNumber evidence="1">3.1.2.14</ecNumber>
    </recommendedName>
</protein>
<dbReference type="GO" id="GO:0006633">
    <property type="term" value="P:fatty acid biosynthetic process"/>
    <property type="evidence" value="ECO:0007669"/>
    <property type="project" value="InterPro"/>
</dbReference>
<accession>A0A7E4VTI0</accession>
<evidence type="ECO:0000313" key="13">
    <source>
        <dbReference type="WBParaSite" id="Pan_g24004.t1"/>
    </source>
</evidence>
<dbReference type="SUPFAM" id="SSF51735">
    <property type="entry name" value="NAD(P)-binding Rossmann-fold domains"/>
    <property type="match status" value="2"/>
</dbReference>
<dbReference type="InterPro" id="IPR042099">
    <property type="entry name" value="ANL_N_sf"/>
</dbReference>
<dbReference type="SMART" id="SM00824">
    <property type="entry name" value="PKS_TE"/>
    <property type="match status" value="1"/>
</dbReference>
<comment type="catalytic activity">
    <reaction evidence="7">
        <text>acetyl-CoA + n malonyl-CoA + 2n NADPH + 2n H(+) = a long-chain fatty acid + (n+1) CoA + n CO2 + 2n NADP(+).</text>
        <dbReference type="EC" id="2.3.1.85"/>
    </reaction>
</comment>
<dbReference type="InterPro" id="IPR057326">
    <property type="entry name" value="KR_dom"/>
</dbReference>
<dbReference type="SMART" id="SM00827">
    <property type="entry name" value="PKS_AT"/>
    <property type="match status" value="1"/>
</dbReference>
<dbReference type="InterPro" id="IPR036291">
    <property type="entry name" value="NAD(P)-bd_dom_sf"/>
</dbReference>
<feature type="active site" description="Proton acceptor; for dehydratase activity" evidence="8">
    <location>
        <position position="17"/>
    </location>
</feature>